<protein>
    <submittedName>
        <fullName evidence="2">GNAT family N-acetyltransferase</fullName>
    </submittedName>
</protein>
<sequence>MEWQLKKAVREDLEACLPVFQDSAIYERYFKGEGRLERSLATAVERGELHLAVTETGEIAGAMRVVPWGFCGLYPYLSLIGVRASFRGQGVGGWLMDRLEEMARTSGARRVTLMVSDFNEGAQRFYRARGYWHLGTLPDAAKPGIGELVMVKDL</sequence>
<dbReference type="Proteomes" id="UP000823882">
    <property type="component" value="Unassembled WGS sequence"/>
</dbReference>
<comment type="caution">
    <text evidence="2">The sequence shown here is derived from an EMBL/GenBank/DDBJ whole genome shotgun (WGS) entry which is preliminary data.</text>
</comment>
<evidence type="ECO:0000313" key="2">
    <source>
        <dbReference type="EMBL" id="HJC41565.1"/>
    </source>
</evidence>
<gene>
    <name evidence="2" type="ORF">H9701_08435</name>
</gene>
<dbReference type="SUPFAM" id="SSF55729">
    <property type="entry name" value="Acyl-CoA N-acyltransferases (Nat)"/>
    <property type="match status" value="1"/>
</dbReference>
<dbReference type="InterPro" id="IPR016181">
    <property type="entry name" value="Acyl_CoA_acyltransferase"/>
</dbReference>
<dbReference type="PROSITE" id="PS51186">
    <property type="entry name" value="GNAT"/>
    <property type="match status" value="1"/>
</dbReference>
<proteinExistence type="predicted"/>
<name>A0A9D2T1F2_9FIRM</name>
<dbReference type="GO" id="GO:0016747">
    <property type="term" value="F:acyltransferase activity, transferring groups other than amino-acyl groups"/>
    <property type="evidence" value="ECO:0007669"/>
    <property type="project" value="InterPro"/>
</dbReference>
<organism evidence="2 3">
    <name type="scientific">Candidatus Intestinimonas pullistercoris</name>
    <dbReference type="NCBI Taxonomy" id="2838623"/>
    <lineage>
        <taxon>Bacteria</taxon>
        <taxon>Bacillati</taxon>
        <taxon>Bacillota</taxon>
        <taxon>Clostridia</taxon>
        <taxon>Eubacteriales</taxon>
        <taxon>Intestinimonas</taxon>
    </lineage>
</organism>
<reference evidence="2" key="1">
    <citation type="journal article" date="2021" name="PeerJ">
        <title>Extensive microbial diversity within the chicken gut microbiome revealed by metagenomics and culture.</title>
        <authorList>
            <person name="Gilroy R."/>
            <person name="Ravi A."/>
            <person name="Getino M."/>
            <person name="Pursley I."/>
            <person name="Horton D.L."/>
            <person name="Alikhan N.F."/>
            <person name="Baker D."/>
            <person name="Gharbi K."/>
            <person name="Hall N."/>
            <person name="Watson M."/>
            <person name="Adriaenssens E.M."/>
            <person name="Foster-Nyarko E."/>
            <person name="Jarju S."/>
            <person name="Secka A."/>
            <person name="Antonio M."/>
            <person name="Oren A."/>
            <person name="Chaudhuri R.R."/>
            <person name="La Ragione R."/>
            <person name="Hildebrand F."/>
            <person name="Pallen M.J."/>
        </authorList>
    </citation>
    <scope>NUCLEOTIDE SEQUENCE</scope>
    <source>
        <strain evidence="2">CHK186-1790</strain>
    </source>
</reference>
<reference evidence="2" key="2">
    <citation type="submission" date="2021-04" db="EMBL/GenBank/DDBJ databases">
        <authorList>
            <person name="Gilroy R."/>
        </authorList>
    </citation>
    <scope>NUCLEOTIDE SEQUENCE</scope>
    <source>
        <strain evidence="2">CHK186-1790</strain>
    </source>
</reference>
<evidence type="ECO:0000259" key="1">
    <source>
        <dbReference type="PROSITE" id="PS51186"/>
    </source>
</evidence>
<dbReference type="CDD" id="cd04301">
    <property type="entry name" value="NAT_SF"/>
    <property type="match status" value="1"/>
</dbReference>
<feature type="domain" description="N-acetyltransferase" evidence="1">
    <location>
        <begin position="1"/>
        <end position="154"/>
    </location>
</feature>
<dbReference type="InterPro" id="IPR000182">
    <property type="entry name" value="GNAT_dom"/>
</dbReference>
<accession>A0A9D2T1F2</accession>
<dbReference type="PANTHER" id="PTHR43072">
    <property type="entry name" value="N-ACETYLTRANSFERASE"/>
    <property type="match status" value="1"/>
</dbReference>
<dbReference type="EMBL" id="DWWJ01000152">
    <property type="protein sequence ID" value="HJC41565.1"/>
    <property type="molecule type" value="Genomic_DNA"/>
</dbReference>
<dbReference type="AlphaFoldDB" id="A0A9D2T1F2"/>
<evidence type="ECO:0000313" key="3">
    <source>
        <dbReference type="Proteomes" id="UP000823882"/>
    </source>
</evidence>
<dbReference type="Pfam" id="PF00583">
    <property type="entry name" value="Acetyltransf_1"/>
    <property type="match status" value="1"/>
</dbReference>
<dbReference type="Gene3D" id="3.40.630.30">
    <property type="match status" value="1"/>
</dbReference>